<feature type="domain" description="Alcohol dehydrogenase-like N-terminal" evidence="6">
    <location>
        <begin position="23"/>
        <end position="133"/>
    </location>
</feature>
<evidence type="ECO:0000256" key="3">
    <source>
        <dbReference type="ARBA" id="ARBA00023002"/>
    </source>
</evidence>
<dbReference type="Pfam" id="PF08240">
    <property type="entry name" value="ADH_N"/>
    <property type="match status" value="1"/>
</dbReference>
<evidence type="ECO:0000313" key="7">
    <source>
        <dbReference type="EMBL" id="QCD42508.1"/>
    </source>
</evidence>
<dbReference type="PANTHER" id="PTHR43401">
    <property type="entry name" value="L-THREONINE 3-DEHYDROGENASE"/>
    <property type="match status" value="1"/>
</dbReference>
<organism evidence="7 8">
    <name type="scientific">Duncaniella dubosii</name>
    <dbReference type="NCBI Taxonomy" id="2518971"/>
    <lineage>
        <taxon>Bacteria</taxon>
        <taxon>Pseudomonadati</taxon>
        <taxon>Bacteroidota</taxon>
        <taxon>Bacteroidia</taxon>
        <taxon>Bacteroidales</taxon>
        <taxon>Muribaculaceae</taxon>
        <taxon>Duncaniella</taxon>
    </lineage>
</organism>
<dbReference type="SUPFAM" id="SSF50129">
    <property type="entry name" value="GroES-like"/>
    <property type="match status" value="1"/>
</dbReference>
<dbReference type="InterPro" id="IPR036291">
    <property type="entry name" value="NAD(P)-bd_dom_sf"/>
</dbReference>
<feature type="domain" description="Alcohol dehydrogenase-like C-terminal" evidence="5">
    <location>
        <begin position="173"/>
        <end position="297"/>
    </location>
</feature>
<keyword evidence="8" id="KW-1185">Reference proteome</keyword>
<sequence length="340" mass="36171">MQSVKIVAPGRVVVEEQPIPAVGPDDVLVKIHYVGFCGSDLNTFRGKNPMAIDQVIPGHEIGGTVEEVGANVPAGLFEKGMSVTVNPYTACGKCSSCRRGRPNACRHNETLGVQRHGAMSDYIAVPWSKIIPAQGLTPRECALVEPMSVGFHAVDRGQVTDIDTVAVIGCGMIGLGAIVRASLRGATVIAIDLDDEKLALARELGATYSINSATMNLADELNRLTDGNGPDVVIEAVGSPFTYVAAVENVAFCGRVVCIGYAKDDVSFHTKLFVQKELDIRGSRNAMPNDFAAVIRYFLAGGRDNAEKLISATVTPAEAGEALEKWSANPGKVFRILVKF</sequence>
<evidence type="ECO:0000259" key="5">
    <source>
        <dbReference type="Pfam" id="PF00107"/>
    </source>
</evidence>
<dbReference type="InterPro" id="IPR011032">
    <property type="entry name" value="GroES-like_sf"/>
</dbReference>
<dbReference type="InterPro" id="IPR002328">
    <property type="entry name" value="ADH_Zn_CS"/>
</dbReference>
<dbReference type="GO" id="GO:0016491">
    <property type="term" value="F:oxidoreductase activity"/>
    <property type="evidence" value="ECO:0007669"/>
    <property type="project" value="UniProtKB-KW"/>
</dbReference>
<evidence type="ECO:0000256" key="4">
    <source>
        <dbReference type="RuleBase" id="RU361277"/>
    </source>
</evidence>
<dbReference type="PROSITE" id="PS00059">
    <property type="entry name" value="ADH_ZINC"/>
    <property type="match status" value="1"/>
</dbReference>
<evidence type="ECO:0000256" key="2">
    <source>
        <dbReference type="ARBA" id="ARBA00022833"/>
    </source>
</evidence>
<dbReference type="Gene3D" id="3.90.180.10">
    <property type="entry name" value="Medium-chain alcohol dehydrogenases, catalytic domain"/>
    <property type="match status" value="1"/>
</dbReference>
<dbReference type="CDD" id="cd08261">
    <property type="entry name" value="Zn_ADH7"/>
    <property type="match status" value="1"/>
</dbReference>
<dbReference type="InterPro" id="IPR050129">
    <property type="entry name" value="Zn_alcohol_dh"/>
</dbReference>
<dbReference type="KEGG" id="ddb:E7747_09585"/>
<name>A0A4V1D3C3_9BACT</name>
<dbReference type="Proteomes" id="UP000297149">
    <property type="component" value="Chromosome"/>
</dbReference>
<dbReference type="InterPro" id="IPR013154">
    <property type="entry name" value="ADH-like_N"/>
</dbReference>
<keyword evidence="1 4" id="KW-0479">Metal-binding</keyword>
<reference evidence="8" key="1">
    <citation type="submission" date="2019-02" db="EMBL/GenBank/DDBJ databases">
        <title>Isolation and identification of novel species under the genus Muribaculum.</title>
        <authorList>
            <person name="Miyake S."/>
            <person name="Ding Y."/>
            <person name="Low A."/>
            <person name="Soh M."/>
            <person name="Seedorf H."/>
        </authorList>
    </citation>
    <scope>NUCLEOTIDE SEQUENCE [LARGE SCALE GENOMIC DNA]</scope>
    <source>
        <strain evidence="8">H5</strain>
    </source>
</reference>
<comment type="cofactor">
    <cofactor evidence="4">
        <name>Zn(2+)</name>
        <dbReference type="ChEBI" id="CHEBI:29105"/>
    </cofactor>
</comment>
<accession>A0A4V1D3C3</accession>
<keyword evidence="2 4" id="KW-0862">Zinc</keyword>
<comment type="similarity">
    <text evidence="4">Belongs to the zinc-containing alcohol dehydrogenase family.</text>
</comment>
<dbReference type="Pfam" id="PF00107">
    <property type="entry name" value="ADH_zinc_N"/>
    <property type="match status" value="1"/>
</dbReference>
<dbReference type="EMBL" id="CP039396">
    <property type="protein sequence ID" value="QCD42508.1"/>
    <property type="molecule type" value="Genomic_DNA"/>
</dbReference>
<dbReference type="AlphaFoldDB" id="A0A4V1D3C3"/>
<gene>
    <name evidence="7" type="ORF">E7747_09585</name>
</gene>
<dbReference type="Gene3D" id="3.40.50.720">
    <property type="entry name" value="NAD(P)-binding Rossmann-like Domain"/>
    <property type="match status" value="1"/>
</dbReference>
<dbReference type="RefSeq" id="WP_123614297.1">
    <property type="nucleotide sequence ID" value="NZ_CP039396.1"/>
</dbReference>
<dbReference type="PANTHER" id="PTHR43401:SF2">
    <property type="entry name" value="L-THREONINE 3-DEHYDROGENASE"/>
    <property type="match status" value="1"/>
</dbReference>
<evidence type="ECO:0000259" key="6">
    <source>
        <dbReference type="Pfam" id="PF08240"/>
    </source>
</evidence>
<evidence type="ECO:0000256" key="1">
    <source>
        <dbReference type="ARBA" id="ARBA00022723"/>
    </source>
</evidence>
<evidence type="ECO:0000313" key="8">
    <source>
        <dbReference type="Proteomes" id="UP000297149"/>
    </source>
</evidence>
<dbReference type="InterPro" id="IPR013149">
    <property type="entry name" value="ADH-like_C"/>
</dbReference>
<protein>
    <submittedName>
        <fullName evidence="7">Zinc-binding alcohol dehydrogenase family protein</fullName>
    </submittedName>
</protein>
<dbReference type="SUPFAM" id="SSF51735">
    <property type="entry name" value="NAD(P)-binding Rossmann-fold domains"/>
    <property type="match status" value="1"/>
</dbReference>
<proteinExistence type="inferred from homology"/>
<keyword evidence="3" id="KW-0560">Oxidoreductase</keyword>
<dbReference type="GO" id="GO:0008270">
    <property type="term" value="F:zinc ion binding"/>
    <property type="evidence" value="ECO:0007669"/>
    <property type="project" value="InterPro"/>
</dbReference>